<dbReference type="STRING" id="243233.MCA1773"/>
<proteinExistence type="predicted"/>
<organism evidence="1 2">
    <name type="scientific">Methylococcus capsulatus (strain ATCC 33009 / NCIMB 11132 / Bath)</name>
    <dbReference type="NCBI Taxonomy" id="243233"/>
    <lineage>
        <taxon>Bacteria</taxon>
        <taxon>Pseudomonadati</taxon>
        <taxon>Pseudomonadota</taxon>
        <taxon>Gammaproteobacteria</taxon>
        <taxon>Methylococcales</taxon>
        <taxon>Methylococcaceae</taxon>
        <taxon>Methylococcus</taxon>
    </lineage>
</organism>
<dbReference type="KEGG" id="mca:MCA1773"/>
<dbReference type="AlphaFoldDB" id="Q607I7"/>
<evidence type="ECO:0000313" key="2">
    <source>
        <dbReference type="Proteomes" id="UP000006821"/>
    </source>
</evidence>
<evidence type="ECO:0000313" key="1">
    <source>
        <dbReference type="EMBL" id="AAU92236.1"/>
    </source>
</evidence>
<protein>
    <submittedName>
        <fullName evidence="1">Uncharacterized protein</fullName>
    </submittedName>
</protein>
<dbReference type="HOGENOM" id="CLU_3397375_0_0_6"/>
<accession>Q607I7</accession>
<reference evidence="1 2" key="1">
    <citation type="journal article" date="2004" name="PLoS Biol.">
        <title>Genomic insights into methanotrophy: the complete genome sequence of Methylococcus capsulatus (Bath).</title>
        <authorList>
            <person name="Ward N.L."/>
            <person name="Larsen O."/>
            <person name="Sakwa J."/>
            <person name="Bruseth L."/>
            <person name="Khouri H.M."/>
            <person name="Durkin A.S."/>
            <person name="Dimitrov G."/>
            <person name="Jiang L."/>
            <person name="Scanlan D."/>
            <person name="Kang K.H."/>
            <person name="Lewis M.R."/>
            <person name="Nelson K.E."/>
            <person name="Methe B.A."/>
            <person name="Wu M."/>
            <person name="Heidelberg J.F."/>
            <person name="Paulsen I.T."/>
            <person name="Fouts D.E."/>
            <person name="Ravel J."/>
            <person name="Tettelin H."/>
            <person name="Ren Q."/>
            <person name="Read T.D."/>
            <person name="DeBoy R.T."/>
            <person name="Seshadri R."/>
            <person name="Salzberg S.L."/>
            <person name="Jensen H.B."/>
            <person name="Birkeland N.K."/>
            <person name="Nelson W.C."/>
            <person name="Dodson R.J."/>
            <person name="Grindhaug S.H."/>
            <person name="Holt I.E."/>
            <person name="Eidhammer I."/>
            <person name="Jonasen I."/>
            <person name="Vanaken S."/>
            <person name="Utterback T.R."/>
            <person name="Feldblyum T.V."/>
            <person name="Fraser C.M."/>
            <person name="Lillehaug J.R."/>
            <person name="Eisen J.A."/>
        </authorList>
    </citation>
    <scope>NUCLEOTIDE SEQUENCE [LARGE SCALE GENOMIC DNA]</scope>
    <source>
        <strain evidence="2">ATCC 33009 / NCIMB 11132 / Bath</strain>
    </source>
</reference>
<dbReference type="Proteomes" id="UP000006821">
    <property type="component" value="Chromosome"/>
</dbReference>
<gene>
    <name evidence="1" type="ordered locus">MCA1773</name>
</gene>
<name>Q607I7_METCA</name>
<sequence>MARFFTPFGTAGSGVRIGITTPVYSATNPAQ</sequence>
<dbReference type="EMBL" id="AE017282">
    <property type="protein sequence ID" value="AAU92236.1"/>
    <property type="molecule type" value="Genomic_DNA"/>
</dbReference>